<keyword evidence="1" id="KW-0378">Hydrolase</keyword>
<dbReference type="AlphaFoldDB" id="T1CIK3"/>
<keyword evidence="1" id="KW-0067">ATP-binding</keyword>
<keyword evidence="1" id="KW-0347">Helicase</keyword>
<dbReference type="EMBL" id="AUZX01005837">
    <property type="protein sequence ID" value="EQD66409.1"/>
    <property type="molecule type" value="Genomic_DNA"/>
</dbReference>
<feature type="non-terminal residue" evidence="1">
    <location>
        <position position="93"/>
    </location>
</feature>
<reference evidence="1" key="2">
    <citation type="journal article" date="2014" name="ISME J.">
        <title>Microbial stratification in low pH oxic and suboxic macroscopic growths along an acid mine drainage.</title>
        <authorList>
            <person name="Mendez-Garcia C."/>
            <person name="Mesa V."/>
            <person name="Sprenger R.R."/>
            <person name="Richter M."/>
            <person name="Diez M.S."/>
            <person name="Solano J."/>
            <person name="Bargiela R."/>
            <person name="Golyshina O.V."/>
            <person name="Manteca A."/>
            <person name="Ramos J.L."/>
            <person name="Gallego J.R."/>
            <person name="Llorente I."/>
            <person name="Martins Dos Santos V.A."/>
            <person name="Jensen O.N."/>
            <person name="Pelaez A.I."/>
            <person name="Sanchez J."/>
            <person name="Ferrer M."/>
        </authorList>
    </citation>
    <scope>NUCLEOTIDE SEQUENCE</scope>
</reference>
<evidence type="ECO:0000313" key="1">
    <source>
        <dbReference type="EMBL" id="EQD66409.1"/>
    </source>
</evidence>
<keyword evidence="1" id="KW-0547">Nucleotide-binding</keyword>
<proteinExistence type="predicted"/>
<organism evidence="1">
    <name type="scientific">mine drainage metagenome</name>
    <dbReference type="NCBI Taxonomy" id="410659"/>
    <lineage>
        <taxon>unclassified sequences</taxon>
        <taxon>metagenomes</taxon>
        <taxon>ecological metagenomes</taxon>
    </lineage>
</organism>
<reference evidence="1" key="1">
    <citation type="submission" date="2013-08" db="EMBL/GenBank/DDBJ databases">
        <authorList>
            <person name="Mendez C."/>
            <person name="Richter M."/>
            <person name="Ferrer M."/>
            <person name="Sanchez J."/>
        </authorList>
    </citation>
    <scope>NUCLEOTIDE SEQUENCE</scope>
</reference>
<dbReference type="GO" id="GO:0004386">
    <property type="term" value="F:helicase activity"/>
    <property type="evidence" value="ECO:0007669"/>
    <property type="project" value="UniProtKB-KW"/>
</dbReference>
<gene>
    <name evidence="1" type="ORF">B1A_08154</name>
</gene>
<protein>
    <submittedName>
        <fullName evidence="1">Helicase domain protein</fullName>
    </submittedName>
</protein>
<comment type="caution">
    <text evidence="1">The sequence shown here is derived from an EMBL/GenBank/DDBJ whole genome shotgun (WGS) entry which is preliminary data.</text>
</comment>
<name>T1CIK3_9ZZZZ</name>
<sequence length="93" mass="10438">MTDKAEIRRVNGNVPQGTLILLDRETHPQLVVQGSLSFTTDGLGITPGNPLSLIQTFDMPEEMRQLKTWFDVQWLTLPSSSEAKRKVVETLQS</sequence>
<accession>T1CIK3</accession>